<proteinExistence type="predicted"/>
<accession>A0ABD3QVF4</accession>
<sequence length="323" mass="37819">MVPCDTPADAIFATPDILLLTVNHLVDACSLHTLSSLSLVSKLFREVLRSDQLWRDLCHQRWKGKWGFQQRWNRALCEYMEWKRTGVIPCNFRTFDGSFWRCKYLAEEQDSRRQSIYAHELRELAFDFRFWIGQPNVVDGRIVVQSGLLESASREVRFVGVSEQESNEWWSAQGELTGHPLRPEERIQWFLDERSGVIQWGIVPNLWPKGKMRRLDSWGWEILNPNVVLRAIDPSDFSLRSKHDFLVDSNGVQRAQDEEVRLQNDQRGVGGNHDDQRDVNCYLWKDLLDDIEHVPLMNAPMVNGYPVTAEIPRTFLEQYRMTL</sequence>
<keyword evidence="3" id="KW-1185">Reference proteome</keyword>
<evidence type="ECO:0000259" key="1">
    <source>
        <dbReference type="PROSITE" id="PS50181"/>
    </source>
</evidence>
<gene>
    <name evidence="2" type="ORF">HJC23_011270</name>
</gene>
<dbReference type="Gene3D" id="1.20.1280.50">
    <property type="match status" value="1"/>
</dbReference>
<name>A0ABD3QVF4_9STRA</name>
<evidence type="ECO:0000313" key="2">
    <source>
        <dbReference type="EMBL" id="KAL3804342.1"/>
    </source>
</evidence>
<feature type="domain" description="F-box" evidence="1">
    <location>
        <begin position="8"/>
        <end position="57"/>
    </location>
</feature>
<dbReference type="AlphaFoldDB" id="A0ABD3QVF4"/>
<protein>
    <recommendedName>
        <fullName evidence="1">F-box domain-containing protein</fullName>
    </recommendedName>
</protein>
<organism evidence="2 3">
    <name type="scientific">Cyclotella cryptica</name>
    <dbReference type="NCBI Taxonomy" id="29204"/>
    <lineage>
        <taxon>Eukaryota</taxon>
        <taxon>Sar</taxon>
        <taxon>Stramenopiles</taxon>
        <taxon>Ochrophyta</taxon>
        <taxon>Bacillariophyta</taxon>
        <taxon>Coscinodiscophyceae</taxon>
        <taxon>Thalassiosirophycidae</taxon>
        <taxon>Stephanodiscales</taxon>
        <taxon>Stephanodiscaceae</taxon>
        <taxon>Cyclotella</taxon>
    </lineage>
</organism>
<comment type="caution">
    <text evidence="2">The sequence shown here is derived from an EMBL/GenBank/DDBJ whole genome shotgun (WGS) entry which is preliminary data.</text>
</comment>
<reference evidence="2 3" key="1">
    <citation type="journal article" date="2020" name="G3 (Bethesda)">
        <title>Improved Reference Genome for Cyclotella cryptica CCMP332, a Model for Cell Wall Morphogenesis, Salinity Adaptation, and Lipid Production in Diatoms (Bacillariophyta).</title>
        <authorList>
            <person name="Roberts W.R."/>
            <person name="Downey K.M."/>
            <person name="Ruck E.C."/>
            <person name="Traller J.C."/>
            <person name="Alverson A.J."/>
        </authorList>
    </citation>
    <scope>NUCLEOTIDE SEQUENCE [LARGE SCALE GENOMIC DNA]</scope>
    <source>
        <strain evidence="2 3">CCMP332</strain>
    </source>
</reference>
<dbReference type="PROSITE" id="PS50181">
    <property type="entry name" value="FBOX"/>
    <property type="match status" value="1"/>
</dbReference>
<dbReference type="EMBL" id="JABMIG020000008">
    <property type="protein sequence ID" value="KAL3804342.1"/>
    <property type="molecule type" value="Genomic_DNA"/>
</dbReference>
<evidence type="ECO:0000313" key="3">
    <source>
        <dbReference type="Proteomes" id="UP001516023"/>
    </source>
</evidence>
<dbReference type="Proteomes" id="UP001516023">
    <property type="component" value="Unassembled WGS sequence"/>
</dbReference>
<dbReference type="InterPro" id="IPR001810">
    <property type="entry name" value="F-box_dom"/>
</dbReference>